<dbReference type="EMBL" id="KV460216">
    <property type="protein sequence ID" value="OBT98468.1"/>
    <property type="molecule type" value="Genomic_DNA"/>
</dbReference>
<proteinExistence type="predicted"/>
<evidence type="ECO:0000259" key="2">
    <source>
        <dbReference type="Pfam" id="PF10680"/>
    </source>
</evidence>
<dbReference type="Proteomes" id="UP000091956">
    <property type="component" value="Unassembled WGS sequence"/>
</dbReference>
<feature type="region of interest" description="Disordered" evidence="1">
    <location>
        <begin position="1"/>
        <end position="33"/>
    </location>
</feature>
<feature type="compositionally biased region" description="Basic and acidic residues" evidence="1">
    <location>
        <begin position="188"/>
        <end position="198"/>
    </location>
</feature>
<evidence type="ECO:0000313" key="3">
    <source>
        <dbReference type="EMBL" id="OBT98468.1"/>
    </source>
</evidence>
<dbReference type="AlphaFoldDB" id="A0A1B8GRL6"/>
<feature type="region of interest" description="Disordered" evidence="1">
    <location>
        <begin position="255"/>
        <end position="329"/>
    </location>
</feature>
<dbReference type="STRING" id="342668.A0A1B8GRL6"/>
<feature type="compositionally biased region" description="Low complexity" evidence="1">
    <location>
        <begin position="349"/>
        <end position="361"/>
    </location>
</feature>
<feature type="region of interest" description="Disordered" evidence="1">
    <location>
        <begin position="572"/>
        <end position="610"/>
    </location>
</feature>
<feature type="region of interest" description="Disordered" evidence="1">
    <location>
        <begin position="341"/>
        <end position="384"/>
    </location>
</feature>
<name>A0A1B8GRL6_9PEZI</name>
<keyword evidence="4" id="KW-1185">Reference proteome</keyword>
<dbReference type="GeneID" id="28836904"/>
<reference evidence="4" key="2">
    <citation type="journal article" date="2018" name="Nat. Commun.">
        <title>Extreme sensitivity to ultraviolet light in the fungal pathogen causing white-nose syndrome of bats.</title>
        <authorList>
            <person name="Palmer J.M."/>
            <person name="Drees K.P."/>
            <person name="Foster J.T."/>
            <person name="Lindner D.L."/>
        </authorList>
    </citation>
    <scope>NUCLEOTIDE SEQUENCE [LARGE SCALE GENOMIC DNA]</scope>
    <source>
        <strain evidence="4">UAMH 10579</strain>
    </source>
</reference>
<gene>
    <name evidence="3" type="ORF">VE01_03518</name>
</gene>
<organism evidence="3 4">
    <name type="scientific">Pseudogymnoascus verrucosus</name>
    <dbReference type="NCBI Taxonomy" id="342668"/>
    <lineage>
        <taxon>Eukaryota</taxon>
        <taxon>Fungi</taxon>
        <taxon>Dikarya</taxon>
        <taxon>Ascomycota</taxon>
        <taxon>Pezizomycotina</taxon>
        <taxon>Leotiomycetes</taxon>
        <taxon>Thelebolales</taxon>
        <taxon>Thelebolaceae</taxon>
        <taxon>Pseudogymnoascus</taxon>
    </lineage>
</organism>
<sequence length="610" mass="69089">MDSDTEYTEYRTDVSETDIASPARPGRFKGPKSTWRTFNEDEIALAESLVKLEAQDLSAHLYNAHVMKKSLYDPDLVIDAKPWASKERWRPAEVGDDGKNFVPPERWTAWPLEPEIVPRSERPKADEEFTLKRVEEEKPSREMEEVLTGVMLKFAKNTFERRKWESDEALQISSDAESDSNSQEAQEENPKEDDHYPTDSEAPAQPSLSHPPPSKPIISADDDRSARLLRPTIRHTIARLDNLLTALQISRRACLRPDRSPSPTADPLFPTVEPEDVPSTPDSPKRRQGRPRRVISDQPHPLAAASPPKKSNRGRKKKVHAPLPGETQTEMLVRIAREQHKSIPFAVDSPRSSTSRSTQSRSRSRSMSRSRSRSSSRGSRARLGTRDWSEVIGAAALVGWPEDVVERAGRRCATLFGEGMGVRVLTEGVMGGEVKEEMYVPEEVLDFGEMSEEEEEEETVEEAPAPRRSRSARPESRPRSRSRSRESRSRMDERSAVEKFGIYAAYCPLQECERYQRGFNSERAVRDHLRINHRMGKEEIQKMDEEEDMIGAVHRDGFGVMVKRRPGWRGVDEGLRKKRGRGGSGAVDESVAGDESEEEGMSDSLKTEYF</sequence>
<dbReference type="Pfam" id="PF10680">
    <property type="entry name" value="RRN9"/>
    <property type="match status" value="1"/>
</dbReference>
<feature type="domain" description="Rrn9" evidence="2">
    <location>
        <begin position="51"/>
        <end position="121"/>
    </location>
</feature>
<evidence type="ECO:0000256" key="1">
    <source>
        <dbReference type="SAM" id="MobiDB-lite"/>
    </source>
</evidence>
<feature type="compositionally biased region" description="Polar residues" evidence="1">
    <location>
        <begin position="171"/>
        <end position="184"/>
    </location>
</feature>
<feature type="region of interest" description="Disordered" evidence="1">
    <location>
        <begin position="118"/>
        <end position="140"/>
    </location>
</feature>
<dbReference type="InterPro" id="IPR019622">
    <property type="entry name" value="Rrn9_dom"/>
</dbReference>
<feature type="region of interest" description="Disordered" evidence="1">
    <location>
        <begin position="444"/>
        <end position="494"/>
    </location>
</feature>
<reference evidence="3 4" key="1">
    <citation type="submission" date="2016-03" db="EMBL/GenBank/DDBJ databases">
        <title>Comparative genomics of Pseudogymnoascus destructans, the fungus causing white-nose syndrome of bats.</title>
        <authorList>
            <person name="Palmer J.M."/>
            <person name="Drees K.P."/>
            <person name="Foster J.T."/>
            <person name="Lindner D.L."/>
        </authorList>
    </citation>
    <scope>NUCLEOTIDE SEQUENCE [LARGE SCALE GENOMIC DNA]</scope>
    <source>
        <strain evidence="3 4">UAMH 10579</strain>
    </source>
</reference>
<feature type="compositionally biased region" description="Acidic residues" evidence="1">
    <location>
        <begin position="444"/>
        <end position="461"/>
    </location>
</feature>
<feature type="compositionally biased region" description="Basic residues" evidence="1">
    <location>
        <begin position="310"/>
        <end position="320"/>
    </location>
</feature>
<evidence type="ECO:0000313" key="4">
    <source>
        <dbReference type="Proteomes" id="UP000091956"/>
    </source>
</evidence>
<dbReference type="RefSeq" id="XP_018132201.1">
    <property type="nucleotide sequence ID" value="XM_018273005.1"/>
</dbReference>
<accession>A0A1B8GRL6</accession>
<feature type="region of interest" description="Disordered" evidence="1">
    <location>
        <begin position="165"/>
        <end position="220"/>
    </location>
</feature>
<feature type="compositionally biased region" description="Basic and acidic residues" evidence="1">
    <location>
        <begin position="472"/>
        <end position="494"/>
    </location>
</feature>
<dbReference type="OrthoDB" id="5412288at2759"/>
<feature type="compositionally biased region" description="Basic residues" evidence="1">
    <location>
        <begin position="362"/>
        <end position="374"/>
    </location>
</feature>
<protein>
    <recommendedName>
        <fullName evidence="2">Rrn9 domain-containing protein</fullName>
    </recommendedName>
</protein>
<feature type="compositionally biased region" description="Acidic residues" evidence="1">
    <location>
        <begin position="591"/>
        <end position="601"/>
    </location>
</feature>